<feature type="binding site" evidence="7">
    <location>
        <position position="57"/>
    </location>
    <ligand>
        <name>ATP</name>
        <dbReference type="ChEBI" id="CHEBI:30616"/>
    </ligand>
</feature>
<dbReference type="EMBL" id="CCKQ01015057">
    <property type="protein sequence ID" value="CDW86870.1"/>
    <property type="molecule type" value="Genomic_DNA"/>
</dbReference>
<proteinExistence type="inferred from homology"/>
<dbReference type="SUPFAM" id="SSF56112">
    <property type="entry name" value="Protein kinase-like (PK-like)"/>
    <property type="match status" value="1"/>
</dbReference>
<dbReference type="GO" id="GO:0004674">
    <property type="term" value="F:protein serine/threonine kinase activity"/>
    <property type="evidence" value="ECO:0007669"/>
    <property type="project" value="UniProtKB-EC"/>
</dbReference>
<dbReference type="InterPro" id="IPR011009">
    <property type="entry name" value="Kinase-like_dom_sf"/>
</dbReference>
<dbReference type="AlphaFoldDB" id="A0A078AWQ8"/>
<dbReference type="InterPro" id="IPR017441">
    <property type="entry name" value="Protein_kinase_ATP_BS"/>
</dbReference>
<dbReference type="PANTHER" id="PTHR43671">
    <property type="entry name" value="SERINE/THREONINE-PROTEIN KINASE NEK"/>
    <property type="match status" value="1"/>
</dbReference>
<sequence length="375" mass="44211">MEYDKLPFTIKITIDAHENYRILEKIGSGRFGRVFKAKRIDSSGVQNNEEGREYAIKVQNIKEQISPANPFYAEVQRVLREISTFGLSHPNIVKIQETYFTMQNELCIVMELAQKDLYQYKKDMGQLRCKDICDIMLQVCQALDFVHDKGIVGKSAYMAPEIVEGKDSDKNCDTWSLGILIYYLCTGYAEIELQKGGIRKPISQIKTQNKDRSIPLDQEYKAFENILNRMLSYEAKDRPEIQDILAALHDIQDQEYLMKNNNFKLVIHQLEDLLYNHLQAYNSFNKQLLKIERFMSKDMMNLINQQRTMQRNLTESIENQIIQVRQQQLTDEELEDLQEKQQFFQKVTQLQDPQIELEVYMRGRNLEEEKEEPYN</sequence>
<dbReference type="Proteomes" id="UP000039865">
    <property type="component" value="Unassembled WGS sequence"/>
</dbReference>
<dbReference type="CDD" id="cd14014">
    <property type="entry name" value="STKc_PknB_like"/>
    <property type="match status" value="1"/>
</dbReference>
<evidence type="ECO:0000256" key="7">
    <source>
        <dbReference type="PROSITE-ProRule" id="PRU10141"/>
    </source>
</evidence>
<gene>
    <name evidence="9" type="primary">Contig3254.g3478</name>
    <name evidence="9" type="ORF">STYLEM_15970</name>
</gene>
<evidence type="ECO:0000256" key="5">
    <source>
        <dbReference type="ARBA" id="ARBA00022777"/>
    </source>
</evidence>
<name>A0A078AWQ8_STYLE</name>
<dbReference type="Gene3D" id="1.10.510.10">
    <property type="entry name" value="Transferase(Phosphotransferase) domain 1"/>
    <property type="match status" value="2"/>
</dbReference>
<dbReference type="PROSITE" id="PS50011">
    <property type="entry name" value="PROTEIN_KINASE_DOM"/>
    <property type="match status" value="1"/>
</dbReference>
<dbReference type="EC" id="2.7.11.1" evidence="2"/>
<organism evidence="9 10">
    <name type="scientific">Stylonychia lemnae</name>
    <name type="common">Ciliate</name>
    <dbReference type="NCBI Taxonomy" id="5949"/>
    <lineage>
        <taxon>Eukaryota</taxon>
        <taxon>Sar</taxon>
        <taxon>Alveolata</taxon>
        <taxon>Ciliophora</taxon>
        <taxon>Intramacronucleata</taxon>
        <taxon>Spirotrichea</taxon>
        <taxon>Stichotrichia</taxon>
        <taxon>Sporadotrichida</taxon>
        <taxon>Oxytrichidae</taxon>
        <taxon>Stylonychinae</taxon>
        <taxon>Stylonychia</taxon>
    </lineage>
</organism>
<dbReference type="InParanoid" id="A0A078AWQ8"/>
<keyword evidence="10" id="KW-1185">Reference proteome</keyword>
<reference evidence="9 10" key="1">
    <citation type="submission" date="2014-06" db="EMBL/GenBank/DDBJ databases">
        <authorList>
            <person name="Swart Estienne"/>
        </authorList>
    </citation>
    <scope>NUCLEOTIDE SEQUENCE [LARGE SCALE GENOMIC DNA]</scope>
    <source>
        <strain evidence="9 10">130c</strain>
    </source>
</reference>
<evidence type="ECO:0000256" key="1">
    <source>
        <dbReference type="ARBA" id="ARBA00010886"/>
    </source>
</evidence>
<dbReference type="GO" id="GO:0005524">
    <property type="term" value="F:ATP binding"/>
    <property type="evidence" value="ECO:0007669"/>
    <property type="project" value="UniProtKB-UniRule"/>
</dbReference>
<feature type="domain" description="Protein kinase" evidence="8">
    <location>
        <begin position="20"/>
        <end position="257"/>
    </location>
</feature>
<comment type="similarity">
    <text evidence="1">Belongs to the protein kinase superfamily. NEK Ser/Thr protein kinase family. NIMA subfamily.</text>
</comment>
<dbReference type="OrthoDB" id="285969at2759"/>
<dbReference type="Pfam" id="PF00069">
    <property type="entry name" value="Pkinase"/>
    <property type="match status" value="1"/>
</dbReference>
<evidence type="ECO:0000313" key="10">
    <source>
        <dbReference type="Proteomes" id="UP000039865"/>
    </source>
</evidence>
<evidence type="ECO:0000256" key="4">
    <source>
        <dbReference type="ARBA" id="ARBA00022741"/>
    </source>
</evidence>
<dbReference type="InterPro" id="IPR000719">
    <property type="entry name" value="Prot_kinase_dom"/>
</dbReference>
<evidence type="ECO:0000256" key="2">
    <source>
        <dbReference type="ARBA" id="ARBA00012513"/>
    </source>
</evidence>
<dbReference type="PANTHER" id="PTHR43671:SF13">
    <property type="entry name" value="SERINE_THREONINE-PROTEIN KINASE NEK2"/>
    <property type="match status" value="1"/>
</dbReference>
<evidence type="ECO:0000256" key="6">
    <source>
        <dbReference type="ARBA" id="ARBA00022840"/>
    </source>
</evidence>
<evidence type="ECO:0000259" key="8">
    <source>
        <dbReference type="PROSITE" id="PS50011"/>
    </source>
</evidence>
<keyword evidence="4 7" id="KW-0547">Nucleotide-binding</keyword>
<accession>A0A078AWQ8</accession>
<keyword evidence="6 7" id="KW-0067">ATP-binding</keyword>
<dbReference type="Pfam" id="PF07714">
    <property type="entry name" value="PK_Tyr_Ser-Thr"/>
    <property type="match status" value="1"/>
</dbReference>
<keyword evidence="5 9" id="KW-0418">Kinase</keyword>
<evidence type="ECO:0000313" key="9">
    <source>
        <dbReference type="EMBL" id="CDW86870.1"/>
    </source>
</evidence>
<keyword evidence="3" id="KW-0808">Transferase</keyword>
<dbReference type="InterPro" id="IPR001245">
    <property type="entry name" value="Ser-Thr/Tyr_kinase_cat_dom"/>
</dbReference>
<dbReference type="InterPro" id="IPR050660">
    <property type="entry name" value="NEK_Ser/Thr_kinase"/>
</dbReference>
<evidence type="ECO:0000256" key="3">
    <source>
        <dbReference type="ARBA" id="ARBA00022679"/>
    </source>
</evidence>
<dbReference type="PROSITE" id="PS00107">
    <property type="entry name" value="PROTEIN_KINASE_ATP"/>
    <property type="match status" value="1"/>
</dbReference>
<protein>
    <recommendedName>
        <fullName evidence="2">non-specific serine/threonine protein kinase</fullName>
        <ecNumber evidence="2">2.7.11.1</ecNumber>
    </recommendedName>
</protein>